<evidence type="ECO:0000313" key="1">
    <source>
        <dbReference type="EMBL" id="CAF4433190.1"/>
    </source>
</evidence>
<dbReference type="EMBL" id="CAJOAY010032580">
    <property type="protein sequence ID" value="CAF4433190.1"/>
    <property type="molecule type" value="Genomic_DNA"/>
</dbReference>
<organism evidence="1 2">
    <name type="scientific">Adineta steineri</name>
    <dbReference type="NCBI Taxonomy" id="433720"/>
    <lineage>
        <taxon>Eukaryota</taxon>
        <taxon>Metazoa</taxon>
        <taxon>Spiralia</taxon>
        <taxon>Gnathifera</taxon>
        <taxon>Rotifera</taxon>
        <taxon>Eurotatoria</taxon>
        <taxon>Bdelloidea</taxon>
        <taxon>Adinetida</taxon>
        <taxon>Adinetidae</taxon>
        <taxon>Adineta</taxon>
    </lineage>
</organism>
<sequence length="127" mass="15426">MQVLPLIENNYLTKSDYLLTIKVFDRQHQLSVDCYLNINLIQRYQLTPKFLYSSIYNIDLIKSASNYERLRQRLFQVIALLDHEVYDKNLEVRYRIIDPNQYFIINRQTGYIATKQSLHDHRTYEFN</sequence>
<dbReference type="SUPFAM" id="SSF49313">
    <property type="entry name" value="Cadherin-like"/>
    <property type="match status" value="1"/>
</dbReference>
<accession>A0A820R7L5</accession>
<feature type="non-terminal residue" evidence="1">
    <location>
        <position position="127"/>
    </location>
</feature>
<evidence type="ECO:0000313" key="2">
    <source>
        <dbReference type="Proteomes" id="UP000663881"/>
    </source>
</evidence>
<dbReference type="AlphaFoldDB" id="A0A820R7L5"/>
<comment type="caution">
    <text evidence="1">The sequence shown here is derived from an EMBL/GenBank/DDBJ whole genome shotgun (WGS) entry which is preliminary data.</text>
</comment>
<protein>
    <submittedName>
        <fullName evidence="1">Uncharacterized protein</fullName>
    </submittedName>
</protein>
<dbReference type="GO" id="GO:0016020">
    <property type="term" value="C:membrane"/>
    <property type="evidence" value="ECO:0007669"/>
    <property type="project" value="InterPro"/>
</dbReference>
<gene>
    <name evidence="1" type="ORF">OKA104_LOCUS53197</name>
</gene>
<proteinExistence type="predicted"/>
<reference evidence="1" key="1">
    <citation type="submission" date="2021-02" db="EMBL/GenBank/DDBJ databases">
        <authorList>
            <person name="Nowell W R."/>
        </authorList>
    </citation>
    <scope>NUCLEOTIDE SEQUENCE</scope>
</reference>
<name>A0A820R7L5_9BILA</name>
<dbReference type="GO" id="GO:0005509">
    <property type="term" value="F:calcium ion binding"/>
    <property type="evidence" value="ECO:0007669"/>
    <property type="project" value="InterPro"/>
</dbReference>
<dbReference type="InterPro" id="IPR015919">
    <property type="entry name" value="Cadherin-like_sf"/>
</dbReference>
<dbReference type="Proteomes" id="UP000663881">
    <property type="component" value="Unassembled WGS sequence"/>
</dbReference>